<evidence type="ECO:0000313" key="2">
    <source>
        <dbReference type="EMBL" id="KIY69301.1"/>
    </source>
</evidence>
<feature type="compositionally biased region" description="Low complexity" evidence="1">
    <location>
        <begin position="82"/>
        <end position="96"/>
    </location>
</feature>
<reference evidence="2 3" key="1">
    <citation type="journal article" date="2015" name="Fungal Genet. Biol.">
        <title>Evolution of novel wood decay mechanisms in Agaricales revealed by the genome sequences of Fistulina hepatica and Cylindrobasidium torrendii.</title>
        <authorList>
            <person name="Floudas D."/>
            <person name="Held B.W."/>
            <person name="Riley R."/>
            <person name="Nagy L.G."/>
            <person name="Koehler G."/>
            <person name="Ransdell A.S."/>
            <person name="Younus H."/>
            <person name="Chow J."/>
            <person name="Chiniquy J."/>
            <person name="Lipzen A."/>
            <person name="Tritt A."/>
            <person name="Sun H."/>
            <person name="Haridas S."/>
            <person name="LaButti K."/>
            <person name="Ohm R.A."/>
            <person name="Kues U."/>
            <person name="Blanchette R.A."/>
            <person name="Grigoriev I.V."/>
            <person name="Minto R.E."/>
            <person name="Hibbett D.S."/>
        </authorList>
    </citation>
    <scope>NUCLEOTIDE SEQUENCE [LARGE SCALE GENOMIC DNA]</scope>
    <source>
        <strain evidence="2 3">FP15055 ss-10</strain>
    </source>
</reference>
<feature type="compositionally biased region" description="Low complexity" evidence="1">
    <location>
        <begin position="448"/>
        <end position="466"/>
    </location>
</feature>
<name>A0A0D7BI25_9AGAR</name>
<evidence type="ECO:0000256" key="1">
    <source>
        <dbReference type="SAM" id="MobiDB-lite"/>
    </source>
</evidence>
<dbReference type="AlphaFoldDB" id="A0A0D7BI25"/>
<dbReference type="EMBL" id="KN880486">
    <property type="protein sequence ID" value="KIY69301.1"/>
    <property type="molecule type" value="Genomic_DNA"/>
</dbReference>
<feature type="region of interest" description="Disordered" evidence="1">
    <location>
        <begin position="200"/>
        <end position="301"/>
    </location>
</feature>
<feature type="compositionally biased region" description="Polar residues" evidence="1">
    <location>
        <begin position="97"/>
        <end position="109"/>
    </location>
</feature>
<dbReference type="OrthoDB" id="3360715at2759"/>
<keyword evidence="3" id="KW-1185">Reference proteome</keyword>
<evidence type="ECO:0000313" key="3">
    <source>
        <dbReference type="Proteomes" id="UP000054007"/>
    </source>
</evidence>
<organism evidence="2 3">
    <name type="scientific">Cylindrobasidium torrendii FP15055 ss-10</name>
    <dbReference type="NCBI Taxonomy" id="1314674"/>
    <lineage>
        <taxon>Eukaryota</taxon>
        <taxon>Fungi</taxon>
        <taxon>Dikarya</taxon>
        <taxon>Basidiomycota</taxon>
        <taxon>Agaricomycotina</taxon>
        <taxon>Agaricomycetes</taxon>
        <taxon>Agaricomycetidae</taxon>
        <taxon>Agaricales</taxon>
        <taxon>Marasmiineae</taxon>
        <taxon>Physalacriaceae</taxon>
        <taxon>Cylindrobasidium</taxon>
    </lineage>
</organism>
<proteinExistence type="predicted"/>
<feature type="region of interest" description="Disordered" evidence="1">
    <location>
        <begin position="448"/>
        <end position="477"/>
    </location>
</feature>
<accession>A0A0D7BI25</accession>
<feature type="region of interest" description="Disordered" evidence="1">
    <location>
        <begin position="71"/>
        <end position="110"/>
    </location>
</feature>
<sequence>MTSNGSSSSALSEDYIQDAFHNYLKSSLRQAKAERLLDEDILSSAEGDLMITGPALCLYFAALRCTTNPPSVPLPRKRMKSTDSSTSVSSPNGSTSKASYTTSSGSTQREMPIDLSPENCPPAFRGFLSTWSSVVPHIQSMPPEHQHDLARVICNLPPLLPPLASNPDVGVGALAQRLRAVAIEISQRRSFQDRYAGDLQDAIDGTGSRKASFVPPPMYTPSPSPSPQASPARNQYPLPTSSPPRSPTWQEPGRLPEPQPFVGGFSVQAPPALPLHPHHQGYAPSEPSGSHLTVPQSPTSAAHTLDPNLLPAITLIRETLYASLADVLQMHALSLAPLLHDDSPRAYFASVGLAILDVSMNSMVWEGEKDRGHAVGVRGVMGKPLTLELCPEQLKPFMRELCLISEEATAWREKDDELAIAALREGHEPRMPRMDKVRDMLIHGAYGSALESSDSSRRSSVMSNGGSRRGRTPSPQGRTLAFVNRVSALALGMTRLRAFRERQEEVFTILKAVMGL</sequence>
<dbReference type="Proteomes" id="UP000054007">
    <property type="component" value="Unassembled WGS sequence"/>
</dbReference>
<gene>
    <name evidence="2" type="ORF">CYLTODRAFT_489006</name>
</gene>
<protein>
    <submittedName>
        <fullName evidence="2">Uncharacterized protein</fullName>
    </submittedName>
</protein>
<feature type="compositionally biased region" description="Polar residues" evidence="1">
    <location>
        <begin position="287"/>
        <end position="301"/>
    </location>
</feature>
<feature type="compositionally biased region" description="Pro residues" evidence="1">
    <location>
        <begin position="214"/>
        <end position="228"/>
    </location>
</feature>
<dbReference type="STRING" id="1314674.A0A0D7BI25"/>